<dbReference type="RefSeq" id="XP_002499637.1">
    <property type="nucleotide sequence ID" value="XM_002499591.1"/>
</dbReference>
<dbReference type="Proteomes" id="UP000002009">
    <property type="component" value="Chromosome 2"/>
</dbReference>
<dbReference type="eggNOG" id="ENOG502SX22">
    <property type="taxonomic scope" value="Eukaryota"/>
</dbReference>
<dbReference type="AlphaFoldDB" id="C1DY73"/>
<reference evidence="1 2" key="1">
    <citation type="journal article" date="2009" name="Science">
        <title>Green evolution and dynamic adaptations revealed by genomes of the marine picoeukaryotes Micromonas.</title>
        <authorList>
            <person name="Worden A.Z."/>
            <person name="Lee J.H."/>
            <person name="Mock T."/>
            <person name="Rouze P."/>
            <person name="Simmons M.P."/>
            <person name="Aerts A.L."/>
            <person name="Allen A.E."/>
            <person name="Cuvelier M.L."/>
            <person name="Derelle E."/>
            <person name="Everett M.V."/>
            <person name="Foulon E."/>
            <person name="Grimwood J."/>
            <person name="Gundlach H."/>
            <person name="Henrissat B."/>
            <person name="Napoli C."/>
            <person name="McDonald S.M."/>
            <person name="Parker M.S."/>
            <person name="Rombauts S."/>
            <person name="Salamov A."/>
            <person name="Von Dassow P."/>
            <person name="Badger J.H."/>
            <person name="Coutinho P.M."/>
            <person name="Demir E."/>
            <person name="Dubchak I."/>
            <person name="Gentemann C."/>
            <person name="Eikrem W."/>
            <person name="Gready J.E."/>
            <person name="John U."/>
            <person name="Lanier W."/>
            <person name="Lindquist E.A."/>
            <person name="Lucas S."/>
            <person name="Mayer K.F."/>
            <person name="Moreau H."/>
            <person name="Not F."/>
            <person name="Otillar R."/>
            <person name="Panaud O."/>
            <person name="Pangilinan J."/>
            <person name="Paulsen I."/>
            <person name="Piegu B."/>
            <person name="Poliakov A."/>
            <person name="Robbens S."/>
            <person name="Schmutz J."/>
            <person name="Toulza E."/>
            <person name="Wyss T."/>
            <person name="Zelensky A."/>
            <person name="Zhou K."/>
            <person name="Armbrust E.V."/>
            <person name="Bhattacharya D."/>
            <person name="Goodenough U.W."/>
            <person name="Van de Peer Y."/>
            <person name="Grigoriev I.V."/>
        </authorList>
    </citation>
    <scope>NUCLEOTIDE SEQUENCE [LARGE SCALE GENOMIC DNA]</scope>
    <source>
        <strain evidence="2">RCC299 / NOUM17</strain>
    </source>
</reference>
<organism evidence="1 2">
    <name type="scientific">Micromonas commoda (strain RCC299 / NOUM17 / CCMP2709)</name>
    <name type="common">Picoplanktonic green alga</name>
    <dbReference type="NCBI Taxonomy" id="296587"/>
    <lineage>
        <taxon>Eukaryota</taxon>
        <taxon>Viridiplantae</taxon>
        <taxon>Chlorophyta</taxon>
        <taxon>Mamiellophyceae</taxon>
        <taxon>Mamiellales</taxon>
        <taxon>Mamiellaceae</taxon>
        <taxon>Micromonas</taxon>
    </lineage>
</organism>
<sequence>MVVICLGPCCIPLHALLPFLVGMAHQRGYLKWVRKEWFTWRWLGPRVRRALWMKVSDEELARTAIKTVEPAKKAA</sequence>
<gene>
    <name evidence="1" type="ORF">MICPUN_56037</name>
</gene>
<dbReference type="GeneID" id="8241312"/>
<dbReference type="OrthoDB" id="566087at2759"/>
<proteinExistence type="predicted"/>
<evidence type="ECO:0000313" key="2">
    <source>
        <dbReference type="Proteomes" id="UP000002009"/>
    </source>
</evidence>
<dbReference type="OMA" id="VICIGPC"/>
<dbReference type="EMBL" id="CP001323">
    <property type="protein sequence ID" value="ACO60895.1"/>
    <property type="molecule type" value="Genomic_DNA"/>
</dbReference>
<name>C1DY73_MICCC</name>
<accession>C1DY73</accession>
<protein>
    <submittedName>
        <fullName evidence="1">Uncharacterized protein</fullName>
    </submittedName>
</protein>
<evidence type="ECO:0000313" key="1">
    <source>
        <dbReference type="EMBL" id="ACO60895.1"/>
    </source>
</evidence>
<dbReference type="KEGG" id="mis:MICPUN_56037"/>
<keyword evidence="2" id="KW-1185">Reference proteome</keyword>
<dbReference type="InParanoid" id="C1DY73"/>